<feature type="region of interest" description="Disordered" evidence="1">
    <location>
        <begin position="32"/>
        <end position="87"/>
    </location>
</feature>
<name>A0A2K2APA8_POPTR</name>
<dbReference type="SUPFAM" id="SSF49354">
    <property type="entry name" value="PapD-like"/>
    <property type="match status" value="1"/>
</dbReference>
<dbReference type="InterPro" id="IPR008962">
    <property type="entry name" value="PapD-like_sf"/>
</dbReference>
<reference evidence="2 3" key="1">
    <citation type="journal article" date="2006" name="Science">
        <title>The genome of black cottonwood, Populus trichocarpa (Torr. &amp; Gray).</title>
        <authorList>
            <person name="Tuskan G.A."/>
            <person name="Difazio S."/>
            <person name="Jansson S."/>
            <person name="Bohlmann J."/>
            <person name="Grigoriev I."/>
            <person name="Hellsten U."/>
            <person name="Putnam N."/>
            <person name="Ralph S."/>
            <person name="Rombauts S."/>
            <person name="Salamov A."/>
            <person name="Schein J."/>
            <person name="Sterck L."/>
            <person name="Aerts A."/>
            <person name="Bhalerao R.R."/>
            <person name="Bhalerao R.P."/>
            <person name="Blaudez D."/>
            <person name="Boerjan W."/>
            <person name="Brun A."/>
            <person name="Brunner A."/>
            <person name="Busov V."/>
            <person name="Campbell M."/>
            <person name="Carlson J."/>
            <person name="Chalot M."/>
            <person name="Chapman J."/>
            <person name="Chen G.L."/>
            <person name="Cooper D."/>
            <person name="Coutinho P.M."/>
            <person name="Couturier J."/>
            <person name="Covert S."/>
            <person name="Cronk Q."/>
            <person name="Cunningham R."/>
            <person name="Davis J."/>
            <person name="Degroeve S."/>
            <person name="Dejardin A."/>
            <person name="Depamphilis C."/>
            <person name="Detter J."/>
            <person name="Dirks B."/>
            <person name="Dubchak I."/>
            <person name="Duplessis S."/>
            <person name="Ehlting J."/>
            <person name="Ellis B."/>
            <person name="Gendler K."/>
            <person name="Goodstein D."/>
            <person name="Gribskov M."/>
            <person name="Grimwood J."/>
            <person name="Groover A."/>
            <person name="Gunter L."/>
            <person name="Hamberger B."/>
            <person name="Heinze B."/>
            <person name="Helariutta Y."/>
            <person name="Henrissat B."/>
            <person name="Holligan D."/>
            <person name="Holt R."/>
            <person name="Huang W."/>
            <person name="Islam-Faridi N."/>
            <person name="Jones S."/>
            <person name="Jones-Rhoades M."/>
            <person name="Jorgensen R."/>
            <person name="Joshi C."/>
            <person name="Kangasjarvi J."/>
            <person name="Karlsson J."/>
            <person name="Kelleher C."/>
            <person name="Kirkpatrick R."/>
            <person name="Kirst M."/>
            <person name="Kohler A."/>
            <person name="Kalluri U."/>
            <person name="Larimer F."/>
            <person name="Leebens-Mack J."/>
            <person name="Leple J.C."/>
            <person name="Locascio P."/>
            <person name="Lou Y."/>
            <person name="Lucas S."/>
            <person name="Martin F."/>
            <person name="Montanini B."/>
            <person name="Napoli C."/>
            <person name="Nelson D.R."/>
            <person name="Nelson C."/>
            <person name="Nieminen K."/>
            <person name="Nilsson O."/>
            <person name="Pereda V."/>
            <person name="Peter G."/>
            <person name="Philippe R."/>
            <person name="Pilate G."/>
            <person name="Poliakov A."/>
            <person name="Razumovskaya J."/>
            <person name="Richardson P."/>
            <person name="Rinaldi C."/>
            <person name="Ritland K."/>
            <person name="Rouze P."/>
            <person name="Ryaboy D."/>
            <person name="Schmutz J."/>
            <person name="Schrader J."/>
            <person name="Segerman B."/>
            <person name="Shin H."/>
            <person name="Siddiqui A."/>
            <person name="Sterky F."/>
            <person name="Terry A."/>
            <person name="Tsai C.J."/>
            <person name="Uberbacher E."/>
            <person name="Unneberg P."/>
            <person name="Vahala J."/>
            <person name="Wall K."/>
            <person name="Wessler S."/>
            <person name="Yang G."/>
            <person name="Yin T."/>
            <person name="Douglas C."/>
            <person name="Marra M."/>
            <person name="Sandberg G."/>
            <person name="Van de Peer Y."/>
            <person name="Rokhsar D."/>
        </authorList>
    </citation>
    <scope>NUCLEOTIDE SEQUENCE [LARGE SCALE GENOMIC DNA]</scope>
    <source>
        <strain evidence="3">cv. Nisqually</strain>
    </source>
</reference>
<dbReference type="ExpressionAtlas" id="A0A2K2APA8">
    <property type="expression patterns" value="baseline and differential"/>
</dbReference>
<feature type="compositionally biased region" description="Low complexity" evidence="1">
    <location>
        <begin position="33"/>
        <end position="59"/>
    </location>
</feature>
<dbReference type="EMBL" id="CM009293">
    <property type="protein sequence ID" value="PNT39356.1"/>
    <property type="molecule type" value="Genomic_DNA"/>
</dbReference>
<evidence type="ECO:0000313" key="3">
    <source>
        <dbReference type="Proteomes" id="UP000006729"/>
    </source>
</evidence>
<evidence type="ECO:0000313" key="2">
    <source>
        <dbReference type="EMBL" id="PNT39356.1"/>
    </source>
</evidence>
<gene>
    <name evidence="2" type="ORF">POPTR_004G033500</name>
</gene>
<evidence type="ECO:0000256" key="1">
    <source>
        <dbReference type="SAM" id="MobiDB-lite"/>
    </source>
</evidence>
<protein>
    <submittedName>
        <fullName evidence="2">Uncharacterized protein</fullName>
    </submittedName>
</protein>
<dbReference type="Proteomes" id="UP000006729">
    <property type="component" value="Chromosome 4"/>
</dbReference>
<accession>A0A2K2APA8</accession>
<dbReference type="AlphaFoldDB" id="A0A2K2APA8"/>
<sequence length="235" mass="26709">MAIADQRSPTDNTPSNNNSKVWGFLKLPFLGGSNTNTTPSSSTTNTPTSTMMMMQQQQQQHHHHHNHQPNSLIEGSNPPLASNSVSSVARSLLPTRRRLKLDPSSKLYFPFFKFIEHPEINEKPMEQKSRVKFKIMSLKVKGVMDYVPELFDEQKDQVAVEQILRVFFLNPERPGPALEKLKRQLADADAALEARKKPPEDAGPRIIGEGLVIDEWKERRERYLARQQVEGVDSV</sequence>
<organism evidence="2 3">
    <name type="scientific">Populus trichocarpa</name>
    <name type="common">Western balsam poplar</name>
    <name type="synonym">Populus balsamifera subsp. trichocarpa</name>
    <dbReference type="NCBI Taxonomy" id="3694"/>
    <lineage>
        <taxon>Eukaryota</taxon>
        <taxon>Viridiplantae</taxon>
        <taxon>Streptophyta</taxon>
        <taxon>Embryophyta</taxon>
        <taxon>Tracheophyta</taxon>
        <taxon>Spermatophyta</taxon>
        <taxon>Magnoliopsida</taxon>
        <taxon>eudicotyledons</taxon>
        <taxon>Gunneridae</taxon>
        <taxon>Pentapetalae</taxon>
        <taxon>rosids</taxon>
        <taxon>fabids</taxon>
        <taxon>Malpighiales</taxon>
        <taxon>Salicaceae</taxon>
        <taxon>Saliceae</taxon>
        <taxon>Populus</taxon>
    </lineage>
</organism>
<keyword evidence="3" id="KW-1185">Reference proteome</keyword>
<proteinExistence type="predicted"/>